<evidence type="ECO:0000313" key="2">
    <source>
        <dbReference type="Proteomes" id="UP000887569"/>
    </source>
</evidence>
<organism evidence="2 3">
    <name type="scientific">Parascaris univalens</name>
    <name type="common">Nematode worm</name>
    <dbReference type="NCBI Taxonomy" id="6257"/>
    <lineage>
        <taxon>Eukaryota</taxon>
        <taxon>Metazoa</taxon>
        <taxon>Ecdysozoa</taxon>
        <taxon>Nematoda</taxon>
        <taxon>Chromadorea</taxon>
        <taxon>Rhabditida</taxon>
        <taxon>Spirurina</taxon>
        <taxon>Ascaridomorpha</taxon>
        <taxon>Ascaridoidea</taxon>
        <taxon>Ascarididae</taxon>
        <taxon>Parascaris</taxon>
    </lineage>
</organism>
<evidence type="ECO:0000313" key="3">
    <source>
        <dbReference type="WBParaSite" id="PgB04_g098_t02"/>
    </source>
</evidence>
<protein>
    <submittedName>
        <fullName evidence="3">Uncharacterized protein</fullName>
    </submittedName>
</protein>
<proteinExistence type="predicted"/>
<dbReference type="WBParaSite" id="PgB04_g098_t02">
    <property type="protein sequence ID" value="PgB04_g098_t02"/>
    <property type="gene ID" value="PgB04_g098"/>
</dbReference>
<name>A0A914ZKE8_PARUN</name>
<sequence>LFFIITFALFRLNTVYAPHKVSGLSCDVLGTLSANIYLNL</sequence>
<evidence type="ECO:0000256" key="1">
    <source>
        <dbReference type="SAM" id="SignalP"/>
    </source>
</evidence>
<feature type="chain" id="PRO_5036919782" evidence="1">
    <location>
        <begin position="18"/>
        <end position="40"/>
    </location>
</feature>
<dbReference type="AlphaFoldDB" id="A0A914ZKE8"/>
<dbReference type="Proteomes" id="UP000887569">
    <property type="component" value="Unplaced"/>
</dbReference>
<keyword evidence="2" id="KW-1185">Reference proteome</keyword>
<accession>A0A914ZKE8</accession>
<reference evidence="3" key="1">
    <citation type="submission" date="2022-11" db="UniProtKB">
        <authorList>
            <consortium name="WormBaseParasite"/>
        </authorList>
    </citation>
    <scope>IDENTIFICATION</scope>
</reference>
<keyword evidence="1" id="KW-0732">Signal</keyword>
<feature type="signal peptide" evidence="1">
    <location>
        <begin position="1"/>
        <end position="17"/>
    </location>
</feature>